<evidence type="ECO:0000313" key="4">
    <source>
        <dbReference type="Proteomes" id="UP001596023"/>
    </source>
</evidence>
<proteinExistence type="predicted"/>
<evidence type="ECO:0000259" key="2">
    <source>
        <dbReference type="Pfam" id="PF07715"/>
    </source>
</evidence>
<sequence length="1008" mass="112545">MSLSTKLKSFLAAAIICIAFPLTAKEIKGKVVSTMDGNPVSFAILWLKDSQTQVISDQNGSFSMVLPDTNDEYVISVSNTDYIAAEFMVLPDKNEYVIELTSNEEALISTLWRDYTTGRFNGSVQTITGRELTDVPTSILSNQLSGRIAGLTTIQSSGEPGFDGADVYIRRATPSVYIDGRVGHYRDVSVDDIETITVVRDATAAALYGVRNPGGAIIIKTKKGTTSAPSVTVKSQMQYNELVGMPNRVDAATHAMFFNQARKNSGISQEDYYSPEDIAMYRDGSNPLSHPNVEWKNELLKKGYISHNHHVSVAGGSDNLNYYVSVGLSQTGGMFKTGDDFTYSTNSEFTNYKLLSNIEFKPWQGTLVNFRLGGELQDNNYPSRPDNIGEVYSNIFTIPANAFPMYYNASDGYVDQTGNAITGIEGKIGGGNGININPWSQLNRNGYTATTTLKGMVQTSINQNLSFITLGLAVNGMIYFTLYGKENLDRRVPFANYEYMGSGNLYMRGSEGYMPNTIQPKEMNRMTSYELGLDYLRSFDQHTVYGDLLWNRYEDGNASDVPIRFESIGLSGGYDYDKRYSADVALAYGGSHKFAKGRKYHWYPTVAAGWNVSNEKFFEGMKKAISYMKLRASYGITGTNDAYPFAYMTSLAQVNDQYNTGNGMGMVAGVYQQQVANALLKDGKVYKFNTGLDLNFLHDRISLSVDYFIDHRKDLPLTSNMSYSQIFGYVNLPSLNVGHEKTTGVDIALRYKENRFPVRYFIGGNFSFHKNEIIEWDEPLQKYPWMYRKGHANGDFFGLVADGLYRTQTELDNATALPGFATPELGDIRYADLNDDNSIDEKNDSKWLGYGRNPRIYYGIQAGVSYKGFDLQALFQGAAQRSINIAGQWRNAFAGNTSIFEHQTDVWSAENQDAALPRVTVDESANNNRLSSFWLKDASYLRLKSLTLSYTLSSTFANKLWLKELRVFISGYNLLTWDKLDVIDPESTGDYIGIAPPRVYNIGLSLKF</sequence>
<feature type="domain" description="TonB-dependent receptor plug" evidence="2">
    <location>
        <begin position="122"/>
        <end position="216"/>
    </location>
</feature>
<comment type="caution">
    <text evidence="3">The sequence shown here is derived from an EMBL/GenBank/DDBJ whole genome shotgun (WGS) entry which is preliminary data.</text>
</comment>
<dbReference type="Gene3D" id="2.170.130.10">
    <property type="entry name" value="TonB-dependent receptor, plug domain"/>
    <property type="match status" value="1"/>
</dbReference>
<dbReference type="Gene3D" id="2.60.40.1120">
    <property type="entry name" value="Carboxypeptidase-like, regulatory domain"/>
    <property type="match status" value="1"/>
</dbReference>
<reference evidence="4" key="1">
    <citation type="journal article" date="2019" name="Int. J. Syst. Evol. Microbiol.">
        <title>The Global Catalogue of Microorganisms (GCM) 10K type strain sequencing project: providing services to taxonomists for standard genome sequencing and annotation.</title>
        <authorList>
            <consortium name="The Broad Institute Genomics Platform"/>
            <consortium name="The Broad Institute Genome Sequencing Center for Infectious Disease"/>
            <person name="Wu L."/>
            <person name="Ma J."/>
        </authorList>
    </citation>
    <scope>NUCLEOTIDE SEQUENCE [LARGE SCALE GENOMIC DNA]</scope>
    <source>
        <strain evidence="4">CCUG 66188</strain>
    </source>
</reference>
<feature type="chain" id="PRO_5046045687" evidence="1">
    <location>
        <begin position="25"/>
        <end position="1008"/>
    </location>
</feature>
<accession>A0ABV9L351</accession>
<dbReference type="Pfam" id="PF07715">
    <property type="entry name" value="Plug"/>
    <property type="match status" value="1"/>
</dbReference>
<dbReference type="Proteomes" id="UP001596023">
    <property type="component" value="Unassembled WGS sequence"/>
</dbReference>
<organism evidence="3 4">
    <name type="scientific">Dysgonomonas termitidis</name>
    <dbReference type="NCBI Taxonomy" id="1516126"/>
    <lineage>
        <taxon>Bacteria</taxon>
        <taxon>Pseudomonadati</taxon>
        <taxon>Bacteroidota</taxon>
        <taxon>Bacteroidia</taxon>
        <taxon>Bacteroidales</taxon>
        <taxon>Dysgonomonadaceae</taxon>
        <taxon>Dysgonomonas</taxon>
    </lineage>
</organism>
<dbReference type="SUPFAM" id="SSF56935">
    <property type="entry name" value="Porins"/>
    <property type="match status" value="1"/>
</dbReference>
<keyword evidence="1" id="KW-0732">Signal</keyword>
<gene>
    <name evidence="3" type="ORF">ACFO6W_22485</name>
</gene>
<keyword evidence="4" id="KW-1185">Reference proteome</keyword>
<evidence type="ECO:0000313" key="3">
    <source>
        <dbReference type="EMBL" id="MFC4676454.1"/>
    </source>
</evidence>
<dbReference type="EMBL" id="JBHSGN010000137">
    <property type="protein sequence ID" value="MFC4676454.1"/>
    <property type="molecule type" value="Genomic_DNA"/>
</dbReference>
<evidence type="ECO:0000256" key="1">
    <source>
        <dbReference type="SAM" id="SignalP"/>
    </source>
</evidence>
<protein>
    <submittedName>
        <fullName evidence="3">SusC/RagA family TonB-linked outer membrane protein</fullName>
    </submittedName>
</protein>
<dbReference type="SUPFAM" id="SSF49464">
    <property type="entry name" value="Carboxypeptidase regulatory domain-like"/>
    <property type="match status" value="1"/>
</dbReference>
<dbReference type="InterPro" id="IPR023996">
    <property type="entry name" value="TonB-dep_OMP_SusC/RagA"/>
</dbReference>
<feature type="signal peptide" evidence="1">
    <location>
        <begin position="1"/>
        <end position="24"/>
    </location>
</feature>
<dbReference type="InterPro" id="IPR012910">
    <property type="entry name" value="Plug_dom"/>
</dbReference>
<dbReference type="NCBIfam" id="TIGR04056">
    <property type="entry name" value="OMP_RagA_SusC"/>
    <property type="match status" value="1"/>
</dbReference>
<name>A0ABV9L351_9BACT</name>
<dbReference type="RefSeq" id="WP_380000711.1">
    <property type="nucleotide sequence ID" value="NZ_JBHSGN010000137.1"/>
</dbReference>
<dbReference type="InterPro" id="IPR008969">
    <property type="entry name" value="CarboxyPept-like_regulatory"/>
</dbReference>
<dbReference type="InterPro" id="IPR037066">
    <property type="entry name" value="Plug_dom_sf"/>
</dbReference>